<comment type="caution">
    <text evidence="1">The sequence shown here is derived from an EMBL/GenBank/DDBJ whole genome shotgun (WGS) entry which is preliminary data.</text>
</comment>
<accession>A0AAW9CP07</accession>
<reference evidence="1" key="1">
    <citation type="submission" date="2018-08" db="EMBL/GenBank/DDBJ databases">
        <title>Identification of Burkholderia cepacia strains that express a Burkholderia pseudomallei-like capsular polysaccharide.</title>
        <authorList>
            <person name="Burtnick M.N."/>
            <person name="Vongsouvath M."/>
            <person name="Newton P."/>
            <person name="Wuthiekanun V."/>
            <person name="Limmathurotsakul D."/>
            <person name="Brett P.J."/>
            <person name="Chantratita N."/>
            <person name="Dance D.A."/>
        </authorList>
    </citation>
    <scope>NUCLEOTIDE SEQUENCE</scope>
    <source>
        <strain evidence="1">SBXCC001</strain>
    </source>
</reference>
<name>A0AAW9CP07_BURTH</name>
<sequence>MPRVSRAAADRLRWLPACASDAMRADTFVVRDRGAYAVRTTTARSVGRSFRLKRIRRARSARR</sequence>
<dbReference type="AlphaFoldDB" id="A0AAW9CP07"/>
<protein>
    <submittedName>
        <fullName evidence="1">Uncharacterized protein</fullName>
    </submittedName>
</protein>
<organism evidence="1 2">
    <name type="scientific">Burkholderia thailandensis</name>
    <dbReference type="NCBI Taxonomy" id="57975"/>
    <lineage>
        <taxon>Bacteria</taxon>
        <taxon>Pseudomonadati</taxon>
        <taxon>Pseudomonadota</taxon>
        <taxon>Betaproteobacteria</taxon>
        <taxon>Burkholderiales</taxon>
        <taxon>Burkholderiaceae</taxon>
        <taxon>Burkholderia</taxon>
        <taxon>pseudomallei group</taxon>
    </lineage>
</organism>
<dbReference type="EMBL" id="QXCT01000001">
    <property type="protein sequence ID" value="MDW9251296.1"/>
    <property type="molecule type" value="Genomic_DNA"/>
</dbReference>
<proteinExistence type="predicted"/>
<gene>
    <name evidence="1" type="ORF">C7S16_4612</name>
</gene>
<evidence type="ECO:0000313" key="1">
    <source>
        <dbReference type="EMBL" id="MDW9251296.1"/>
    </source>
</evidence>
<evidence type="ECO:0000313" key="2">
    <source>
        <dbReference type="Proteomes" id="UP001272137"/>
    </source>
</evidence>
<dbReference type="Proteomes" id="UP001272137">
    <property type="component" value="Unassembled WGS sequence"/>
</dbReference>